<dbReference type="PANTHER" id="PTHR34216">
    <property type="match status" value="1"/>
</dbReference>
<dbReference type="InterPro" id="IPR011330">
    <property type="entry name" value="Glyco_hydro/deAcase_b/a-brl"/>
</dbReference>
<name>A0A1F4XS43_9BACT</name>
<dbReference type="GO" id="GO:0005576">
    <property type="term" value="C:extracellular region"/>
    <property type="evidence" value="ECO:0007669"/>
    <property type="project" value="UniProtKB-SubCell"/>
</dbReference>
<organism evidence="5 6">
    <name type="scientific">Candidatus Adlerbacteria bacterium RIFCSPHIGHO2_12_FULL_53_18</name>
    <dbReference type="NCBI Taxonomy" id="1797242"/>
    <lineage>
        <taxon>Bacteria</taxon>
        <taxon>Candidatus Adleribacteriota</taxon>
    </lineage>
</organism>
<reference evidence="5 6" key="1">
    <citation type="journal article" date="2016" name="Nat. Commun.">
        <title>Thousands of microbial genomes shed light on interconnected biogeochemical processes in an aquifer system.</title>
        <authorList>
            <person name="Anantharaman K."/>
            <person name="Brown C.T."/>
            <person name="Hug L.A."/>
            <person name="Sharon I."/>
            <person name="Castelle C.J."/>
            <person name="Probst A.J."/>
            <person name="Thomas B.C."/>
            <person name="Singh A."/>
            <person name="Wilkins M.J."/>
            <person name="Karaoz U."/>
            <person name="Brodie E.L."/>
            <person name="Williams K.H."/>
            <person name="Hubbard S.S."/>
            <person name="Banfield J.F."/>
        </authorList>
    </citation>
    <scope>NUCLEOTIDE SEQUENCE [LARGE SCALE GENOMIC DNA]</scope>
</reference>
<dbReference type="Proteomes" id="UP000178091">
    <property type="component" value="Unassembled WGS sequence"/>
</dbReference>
<dbReference type="InterPro" id="IPR051398">
    <property type="entry name" value="Polysacch_Deacetylase"/>
</dbReference>
<dbReference type="AlphaFoldDB" id="A0A1F4XS43"/>
<dbReference type="CDD" id="cd10970">
    <property type="entry name" value="CE4_DAC_u1_6s"/>
    <property type="match status" value="1"/>
</dbReference>
<dbReference type="EMBL" id="MEWW01000017">
    <property type="protein sequence ID" value="OGC84346.1"/>
    <property type="molecule type" value="Genomic_DNA"/>
</dbReference>
<dbReference type="SUPFAM" id="SSF88713">
    <property type="entry name" value="Glycoside hydrolase/deacetylase"/>
    <property type="match status" value="1"/>
</dbReference>
<accession>A0A1F4XS43</accession>
<proteinExistence type="predicted"/>
<evidence type="ECO:0000313" key="5">
    <source>
        <dbReference type="EMBL" id="OGC84346.1"/>
    </source>
</evidence>
<evidence type="ECO:0000313" key="6">
    <source>
        <dbReference type="Proteomes" id="UP000178091"/>
    </source>
</evidence>
<dbReference type="InterPro" id="IPR002509">
    <property type="entry name" value="NODB_dom"/>
</dbReference>
<evidence type="ECO:0000259" key="4">
    <source>
        <dbReference type="PROSITE" id="PS51677"/>
    </source>
</evidence>
<dbReference type="PANTHER" id="PTHR34216:SF3">
    <property type="entry name" value="POLY-BETA-1,6-N-ACETYL-D-GLUCOSAMINE N-DEACETYLASE"/>
    <property type="match status" value="1"/>
</dbReference>
<comment type="subcellular location">
    <subcellularLocation>
        <location evidence="1">Secreted</location>
    </subcellularLocation>
</comment>
<evidence type="ECO:0000256" key="2">
    <source>
        <dbReference type="ARBA" id="ARBA00022729"/>
    </source>
</evidence>
<feature type="domain" description="NodB homology" evidence="4">
    <location>
        <begin position="42"/>
        <end position="283"/>
    </location>
</feature>
<dbReference type="GO" id="GO:0016810">
    <property type="term" value="F:hydrolase activity, acting on carbon-nitrogen (but not peptide) bonds"/>
    <property type="evidence" value="ECO:0007669"/>
    <property type="project" value="InterPro"/>
</dbReference>
<feature type="signal peptide" evidence="3">
    <location>
        <begin position="1"/>
        <end position="26"/>
    </location>
</feature>
<dbReference type="Pfam" id="PF01522">
    <property type="entry name" value="Polysacc_deac_1"/>
    <property type="match status" value="1"/>
</dbReference>
<evidence type="ECO:0000256" key="1">
    <source>
        <dbReference type="ARBA" id="ARBA00004613"/>
    </source>
</evidence>
<dbReference type="Gene3D" id="3.20.20.370">
    <property type="entry name" value="Glycoside hydrolase/deacetylase"/>
    <property type="match status" value="1"/>
</dbReference>
<comment type="caution">
    <text evidence="5">The sequence shown here is derived from an EMBL/GenBank/DDBJ whole genome shotgun (WGS) entry which is preliminary data.</text>
</comment>
<dbReference type="PROSITE" id="PS51677">
    <property type="entry name" value="NODB"/>
    <property type="match status" value="1"/>
</dbReference>
<gene>
    <name evidence="5" type="ORF">A3F55_01605</name>
</gene>
<sequence>MRILRLITACFAHTCFAAVFATVALAAQPQVPTPAPRPTPTGKVSITFDDGLLSQYEYGRAIVRKYGLPGTLFINTDGIADTPTGVGERGATMSWEQVRSWTDMHWEVGSHSHSHPMLTSVDEHQLREELGYPAAVMYRNLGFYPTSFASPSGDYNDAVLETVKNLYDNQVGAWGESDAGEGQNPLTGIDHYQVNRLIVTRDTAVKDVCAAVGRAAKERSWLVLGFHDIVPEPGQSDENKYEVSTDNFEQIARCTLGKVLEGAVEAVTVKDALRAIPSLSAQN</sequence>
<feature type="chain" id="PRO_5009515428" description="NodB homology domain-containing protein" evidence="3">
    <location>
        <begin position="27"/>
        <end position="283"/>
    </location>
</feature>
<protein>
    <recommendedName>
        <fullName evidence="4">NodB homology domain-containing protein</fullName>
    </recommendedName>
</protein>
<dbReference type="GO" id="GO:0005975">
    <property type="term" value="P:carbohydrate metabolic process"/>
    <property type="evidence" value="ECO:0007669"/>
    <property type="project" value="InterPro"/>
</dbReference>
<keyword evidence="2 3" id="KW-0732">Signal</keyword>
<evidence type="ECO:0000256" key="3">
    <source>
        <dbReference type="SAM" id="SignalP"/>
    </source>
</evidence>